<organism evidence="3 4">
    <name type="scientific">Stylosanthes scabra</name>
    <dbReference type="NCBI Taxonomy" id="79078"/>
    <lineage>
        <taxon>Eukaryota</taxon>
        <taxon>Viridiplantae</taxon>
        <taxon>Streptophyta</taxon>
        <taxon>Embryophyta</taxon>
        <taxon>Tracheophyta</taxon>
        <taxon>Spermatophyta</taxon>
        <taxon>Magnoliopsida</taxon>
        <taxon>eudicotyledons</taxon>
        <taxon>Gunneridae</taxon>
        <taxon>Pentapetalae</taxon>
        <taxon>rosids</taxon>
        <taxon>fabids</taxon>
        <taxon>Fabales</taxon>
        <taxon>Fabaceae</taxon>
        <taxon>Papilionoideae</taxon>
        <taxon>50 kb inversion clade</taxon>
        <taxon>dalbergioids sensu lato</taxon>
        <taxon>Dalbergieae</taxon>
        <taxon>Pterocarpus clade</taxon>
        <taxon>Stylosanthes</taxon>
    </lineage>
</organism>
<feature type="region of interest" description="Disordered" evidence="1">
    <location>
        <begin position="53"/>
        <end position="134"/>
    </location>
</feature>
<accession>A0ABU6YC71</accession>
<gene>
    <name evidence="3" type="ORF">PIB30_026333</name>
</gene>
<comment type="caution">
    <text evidence="3">The sequence shown here is derived from an EMBL/GenBank/DDBJ whole genome shotgun (WGS) entry which is preliminary data.</text>
</comment>
<name>A0ABU6YC71_9FABA</name>
<keyword evidence="2" id="KW-0732">Signal</keyword>
<feature type="compositionally biased region" description="Pro residues" evidence="1">
    <location>
        <begin position="91"/>
        <end position="104"/>
    </location>
</feature>
<reference evidence="3 4" key="1">
    <citation type="journal article" date="2023" name="Plants (Basel)">
        <title>Bridging the Gap: Combining Genomics and Transcriptomics Approaches to Understand Stylosanthes scabra, an Orphan Legume from the Brazilian Caatinga.</title>
        <authorList>
            <person name="Ferreira-Neto J.R.C."/>
            <person name="da Silva M.D."/>
            <person name="Binneck E."/>
            <person name="de Melo N.F."/>
            <person name="da Silva R.H."/>
            <person name="de Melo A.L.T.M."/>
            <person name="Pandolfi V."/>
            <person name="Bustamante F.O."/>
            <person name="Brasileiro-Vidal A.C."/>
            <person name="Benko-Iseppon A.M."/>
        </authorList>
    </citation>
    <scope>NUCLEOTIDE SEQUENCE [LARGE SCALE GENOMIC DNA]</scope>
    <source>
        <tissue evidence="3">Leaves</tissue>
    </source>
</reference>
<feature type="compositionally biased region" description="Acidic residues" evidence="1">
    <location>
        <begin position="116"/>
        <end position="127"/>
    </location>
</feature>
<feature type="chain" id="PRO_5046276045" evidence="2">
    <location>
        <begin position="22"/>
        <end position="171"/>
    </location>
</feature>
<feature type="compositionally biased region" description="Polar residues" evidence="1">
    <location>
        <begin position="69"/>
        <end position="90"/>
    </location>
</feature>
<evidence type="ECO:0000313" key="4">
    <source>
        <dbReference type="Proteomes" id="UP001341840"/>
    </source>
</evidence>
<evidence type="ECO:0000313" key="3">
    <source>
        <dbReference type="EMBL" id="MED6206388.1"/>
    </source>
</evidence>
<dbReference type="EMBL" id="JASCZI010241754">
    <property type="protein sequence ID" value="MED6206388.1"/>
    <property type="molecule type" value="Genomic_DNA"/>
</dbReference>
<feature type="signal peptide" evidence="2">
    <location>
        <begin position="1"/>
        <end position="21"/>
    </location>
</feature>
<proteinExistence type="predicted"/>
<evidence type="ECO:0000256" key="2">
    <source>
        <dbReference type="SAM" id="SignalP"/>
    </source>
</evidence>
<sequence length="171" mass="18486">MVVGAGVLVGVLVEVLVGVGGDRGRTRGSLSICAPHHPLRRLQRPHLRRRYLPRRATSDSHDSTPGVRFSSTETGGSRQAQHTPASTSTQMPPPRSHPPRPPSHTPLGPSGTLTETEGDEDDEDEEASIAGDDRPLLRWDGHDCWLLMPEILTDSLTSTGKCTGSYQVIKV</sequence>
<keyword evidence="4" id="KW-1185">Reference proteome</keyword>
<protein>
    <submittedName>
        <fullName evidence="3">Uncharacterized protein</fullName>
    </submittedName>
</protein>
<evidence type="ECO:0000256" key="1">
    <source>
        <dbReference type="SAM" id="MobiDB-lite"/>
    </source>
</evidence>
<dbReference type="Proteomes" id="UP001341840">
    <property type="component" value="Unassembled WGS sequence"/>
</dbReference>